<dbReference type="Gene3D" id="3.65.10.10">
    <property type="entry name" value="Enolpyruvate transferase domain"/>
    <property type="match status" value="2"/>
</dbReference>
<dbReference type="UniPathway" id="UPA00053">
    <property type="reaction ID" value="UER00089"/>
</dbReference>
<keyword evidence="7" id="KW-0963">Cytoplasm</keyword>
<comment type="subcellular location">
    <subcellularLocation>
        <location evidence="7">Cytoplasm</location>
    </subcellularLocation>
</comment>
<evidence type="ECO:0000256" key="5">
    <source>
        <dbReference type="ARBA" id="ARBA00023141"/>
    </source>
</evidence>
<dbReference type="AlphaFoldDB" id="A0A2Z4Y5X7"/>
<feature type="active site" description="Proton acceptor" evidence="7">
    <location>
        <position position="345"/>
    </location>
</feature>
<protein>
    <recommendedName>
        <fullName evidence="7">3-phosphoshikimate 1-carboxyvinyltransferase</fullName>
        <ecNumber evidence="7">2.5.1.19</ecNumber>
    </recommendedName>
    <alternativeName>
        <fullName evidence="7">5-enolpyruvylshikimate-3-phosphate synthase</fullName>
        <shortName evidence="7">EPSP synthase</shortName>
        <shortName evidence="7">EPSPS</shortName>
    </alternativeName>
</protein>
<evidence type="ECO:0000256" key="7">
    <source>
        <dbReference type="HAMAP-Rule" id="MF_00210"/>
    </source>
</evidence>
<feature type="binding site" evidence="7">
    <location>
        <position position="199"/>
    </location>
    <ligand>
        <name>3-phosphoshikimate</name>
        <dbReference type="ChEBI" id="CHEBI:145989"/>
    </ligand>
</feature>
<comment type="catalytic activity">
    <reaction evidence="6">
        <text>3-phosphoshikimate + phosphoenolpyruvate = 5-O-(1-carboxyvinyl)-3-phosphoshikimate + phosphate</text>
        <dbReference type="Rhea" id="RHEA:21256"/>
        <dbReference type="ChEBI" id="CHEBI:43474"/>
        <dbReference type="ChEBI" id="CHEBI:57701"/>
        <dbReference type="ChEBI" id="CHEBI:58702"/>
        <dbReference type="ChEBI" id="CHEBI:145989"/>
        <dbReference type="EC" id="2.5.1.19"/>
    </reaction>
    <physiologicalReaction direction="left-to-right" evidence="6">
        <dbReference type="Rhea" id="RHEA:21257"/>
    </physiologicalReaction>
</comment>
<keyword evidence="3 7" id="KW-0028">Amino-acid biosynthesis</keyword>
<evidence type="ECO:0000256" key="1">
    <source>
        <dbReference type="ARBA" id="ARBA00004811"/>
    </source>
</evidence>
<dbReference type="PIRSF" id="PIRSF000505">
    <property type="entry name" value="EPSPS"/>
    <property type="match status" value="1"/>
</dbReference>
<feature type="binding site" evidence="7">
    <location>
        <position position="200"/>
    </location>
    <ligand>
        <name>phosphoenolpyruvate</name>
        <dbReference type="ChEBI" id="CHEBI:58702"/>
    </ligand>
</feature>
<dbReference type="GO" id="GO:0009073">
    <property type="term" value="P:aromatic amino acid family biosynthetic process"/>
    <property type="evidence" value="ECO:0007669"/>
    <property type="project" value="UniProtKB-KW"/>
</dbReference>
<keyword evidence="4 7" id="KW-0808">Transferase</keyword>
<evidence type="ECO:0000256" key="6">
    <source>
        <dbReference type="ARBA" id="ARBA00044633"/>
    </source>
</evidence>
<dbReference type="InterPro" id="IPR036968">
    <property type="entry name" value="Enolpyruvate_Tfrase_sf"/>
</dbReference>
<feature type="binding site" evidence="7">
    <location>
        <position position="368"/>
    </location>
    <ligand>
        <name>3-phosphoshikimate</name>
        <dbReference type="ChEBI" id="CHEBI:145989"/>
    </ligand>
</feature>
<dbReference type="SUPFAM" id="SSF55205">
    <property type="entry name" value="EPT/RTPC-like"/>
    <property type="match status" value="1"/>
</dbReference>
<organism evidence="9 10">
    <name type="scientific">Sumerlaea chitinivorans</name>
    <dbReference type="NCBI Taxonomy" id="2250252"/>
    <lineage>
        <taxon>Bacteria</taxon>
        <taxon>Candidatus Sumerlaeota</taxon>
        <taxon>Candidatus Sumerlaeia</taxon>
        <taxon>Candidatus Sumerlaeales</taxon>
        <taxon>Candidatus Sumerlaeaceae</taxon>
        <taxon>Candidatus Sumerlaea</taxon>
    </lineage>
</organism>
<dbReference type="InterPro" id="IPR006264">
    <property type="entry name" value="EPSP_synthase"/>
</dbReference>
<dbReference type="PANTHER" id="PTHR21090:SF5">
    <property type="entry name" value="PENTAFUNCTIONAL AROM POLYPEPTIDE"/>
    <property type="match status" value="1"/>
</dbReference>
<dbReference type="EMBL" id="CP030759">
    <property type="protein sequence ID" value="AXA36356.1"/>
    <property type="molecule type" value="Genomic_DNA"/>
</dbReference>
<feature type="domain" description="Enolpyruvate transferase" evidence="8">
    <location>
        <begin position="27"/>
        <end position="462"/>
    </location>
</feature>
<feature type="binding site" evidence="7">
    <location>
        <position position="154"/>
    </location>
    <ligand>
        <name>phosphoenolpyruvate</name>
        <dbReference type="ChEBI" id="CHEBI:58702"/>
    </ligand>
</feature>
<comment type="similarity">
    <text evidence="2 7">Belongs to the EPSP synthase family.</text>
</comment>
<dbReference type="GO" id="GO:0003866">
    <property type="term" value="F:3-phosphoshikimate 1-carboxyvinyltransferase activity"/>
    <property type="evidence" value="ECO:0007669"/>
    <property type="project" value="UniProtKB-UniRule"/>
</dbReference>
<dbReference type="InterPro" id="IPR013792">
    <property type="entry name" value="RNA3'P_cycl/enolpyr_Trfase_a/b"/>
</dbReference>
<feature type="binding site" evidence="7">
    <location>
        <position position="427"/>
    </location>
    <ligand>
        <name>phosphoenolpyruvate</name>
        <dbReference type="ChEBI" id="CHEBI:58702"/>
    </ligand>
</feature>
<evidence type="ECO:0000313" key="10">
    <source>
        <dbReference type="Proteomes" id="UP000262583"/>
    </source>
</evidence>
<feature type="binding site" evidence="7">
    <location>
        <position position="125"/>
    </location>
    <ligand>
        <name>phosphoenolpyruvate</name>
        <dbReference type="ChEBI" id="CHEBI:58702"/>
    </ligand>
</feature>
<feature type="binding site" evidence="7">
    <location>
        <position position="376"/>
    </location>
    <ligand>
        <name>phosphoenolpyruvate</name>
        <dbReference type="ChEBI" id="CHEBI:58702"/>
    </ligand>
</feature>
<evidence type="ECO:0000256" key="4">
    <source>
        <dbReference type="ARBA" id="ARBA00022679"/>
    </source>
</evidence>
<dbReference type="EC" id="2.5.1.19" evidence="7"/>
<comment type="function">
    <text evidence="7">Catalyzes the transfer of the enolpyruvyl moiety of phosphoenolpyruvate (PEP) to the 5-hydroxyl of shikimate-3-phosphate (S3P) to produce enolpyruvyl shikimate-3-phosphate and inorganic phosphate.</text>
</comment>
<dbReference type="GO" id="GO:0009423">
    <property type="term" value="P:chorismate biosynthetic process"/>
    <property type="evidence" value="ECO:0007669"/>
    <property type="project" value="UniProtKB-UniRule"/>
</dbReference>
<feature type="binding site" evidence="7">
    <location>
        <position position="198"/>
    </location>
    <ligand>
        <name>3-phosphoshikimate</name>
        <dbReference type="ChEBI" id="CHEBI:145989"/>
    </ligand>
</feature>
<evidence type="ECO:0000256" key="2">
    <source>
        <dbReference type="ARBA" id="ARBA00009948"/>
    </source>
</evidence>
<evidence type="ECO:0000259" key="8">
    <source>
        <dbReference type="Pfam" id="PF00275"/>
    </source>
</evidence>
<comment type="caution">
    <text evidence="7">Lacks conserved residue(s) required for the propagation of feature annotation.</text>
</comment>
<name>A0A2Z4Y5X7_SUMC1</name>
<dbReference type="KEGG" id="schv:BRCON_1579"/>
<dbReference type="InterPro" id="IPR001986">
    <property type="entry name" value="Enolpyruvate_Tfrase_dom"/>
</dbReference>
<comment type="subunit">
    <text evidence="7">Monomer.</text>
</comment>
<dbReference type="GO" id="GO:0008652">
    <property type="term" value="P:amino acid biosynthetic process"/>
    <property type="evidence" value="ECO:0007669"/>
    <property type="project" value="UniProtKB-KW"/>
</dbReference>
<comment type="pathway">
    <text evidence="1 7">Metabolic intermediate biosynthesis; chorismate biosynthesis; chorismate from D-erythrose 4-phosphate and phosphoenolpyruvate: step 6/7.</text>
</comment>
<dbReference type="Proteomes" id="UP000262583">
    <property type="component" value="Chromosome"/>
</dbReference>
<dbReference type="PANTHER" id="PTHR21090">
    <property type="entry name" value="AROM/DEHYDROQUINATE SYNTHASE"/>
    <property type="match status" value="1"/>
</dbReference>
<accession>A0A2Z4Y5X7</accession>
<gene>
    <name evidence="7" type="primary">aroA</name>
    <name evidence="9" type="ORF">BRCON_1579</name>
</gene>
<dbReference type="InterPro" id="IPR023193">
    <property type="entry name" value="EPSP_synthase_CS"/>
</dbReference>
<evidence type="ECO:0000313" key="9">
    <source>
        <dbReference type="EMBL" id="AXA36356.1"/>
    </source>
</evidence>
<evidence type="ECO:0000256" key="3">
    <source>
        <dbReference type="ARBA" id="ARBA00022605"/>
    </source>
</evidence>
<dbReference type="NCBIfam" id="TIGR01356">
    <property type="entry name" value="aroA"/>
    <property type="match status" value="1"/>
</dbReference>
<dbReference type="GO" id="GO:0005737">
    <property type="term" value="C:cytoplasm"/>
    <property type="evidence" value="ECO:0007669"/>
    <property type="project" value="UniProtKB-SubCell"/>
</dbReference>
<reference evidence="9 10" key="1">
    <citation type="submission" date="2018-05" db="EMBL/GenBank/DDBJ databases">
        <title>A metagenomic window into the 2 km-deep terrestrial subsurface aquifer revealed taxonomically and functionally diverse microbial community comprising novel uncultured bacterial lineages.</title>
        <authorList>
            <person name="Kadnikov V.V."/>
            <person name="Mardanov A.V."/>
            <person name="Beletsky A.V."/>
            <person name="Banks D."/>
            <person name="Pimenov N.V."/>
            <person name="Frank Y.A."/>
            <person name="Karnachuk O.V."/>
            <person name="Ravin N.V."/>
        </authorList>
    </citation>
    <scope>NUCLEOTIDE SEQUENCE [LARGE SCALE GENOMIC DNA]</scope>
    <source>
        <strain evidence="9">BY</strain>
    </source>
</reference>
<dbReference type="HAMAP" id="MF_00210">
    <property type="entry name" value="EPSP_synth"/>
    <property type="match status" value="1"/>
</dbReference>
<feature type="binding site" evidence="7">
    <location>
        <position position="226"/>
    </location>
    <ligand>
        <name>3-phosphoshikimate</name>
        <dbReference type="ChEBI" id="CHEBI:145989"/>
    </ligand>
</feature>
<feature type="binding site" evidence="7">
    <location>
        <position position="39"/>
    </location>
    <ligand>
        <name>3-phosphoshikimate</name>
        <dbReference type="ChEBI" id="CHEBI:145989"/>
    </ligand>
</feature>
<dbReference type="Pfam" id="PF00275">
    <property type="entry name" value="EPSP_synthase"/>
    <property type="match status" value="1"/>
</dbReference>
<feature type="binding site" evidence="7">
    <location>
        <position position="39"/>
    </location>
    <ligand>
        <name>phosphoenolpyruvate</name>
        <dbReference type="ChEBI" id="CHEBI:58702"/>
    </ligand>
</feature>
<sequence length="477" mass="50975">MTNSSEPLTSSLIPNYPFTAVVEGGEHSLSGVVLAQPSKNYSTRYLLAAALAEGESLVHRVAVSEDSAALQRCLTQLGAQLRFRGPLLGTPRDEVAGLTLDLSVRGFGKQPQVPPDGVLNVGNAGAVLRFLLAISALLPKVTFVTDRPESLGKRPNDELLAALEQLGCRCESQAGKLPITVYGEQPHGGQVQLSGARSSQFLSGLLFLAPLVGEPVEIRIVDRLVSKAPVMQTLEVLERCGVRVTYHPDLMEFHIEPQAYHPGEFYVNGDWPGSAALLAAAAVTNSEITVAGLSDDQQGERLAARALADMGAAVEFTSTGNGQPTVRLRGTSLKGIEFDGDLATDAVLALVGAAALAEGRSRFYNVANLRIKECDRITEPLQELRKIGVRCWEGKEIGDPDPDAIIIEGNPDGFEGGVTVDGRGDHRVIMLLTIVGLRCRKGLRIRGANHVAKSYPLFFNHLIGLGARIRLEEEGAA</sequence>
<feature type="binding site" evidence="7">
    <location>
        <position position="372"/>
    </location>
    <ligand>
        <name>3-phosphoshikimate</name>
        <dbReference type="ChEBI" id="CHEBI:145989"/>
    </ligand>
</feature>
<feature type="binding site" evidence="7">
    <location>
        <position position="453"/>
    </location>
    <ligand>
        <name>phosphoenolpyruvate</name>
        <dbReference type="ChEBI" id="CHEBI:58702"/>
    </ligand>
</feature>
<keyword evidence="5 7" id="KW-0057">Aromatic amino acid biosynthesis</keyword>
<feature type="binding site" evidence="7">
    <location>
        <position position="200"/>
    </location>
    <ligand>
        <name>3-phosphoshikimate</name>
        <dbReference type="ChEBI" id="CHEBI:145989"/>
    </ligand>
</feature>
<proteinExistence type="inferred from homology"/>
<feature type="binding site" evidence="7">
    <location>
        <position position="345"/>
    </location>
    <ligand>
        <name>3-phosphoshikimate</name>
        <dbReference type="ChEBI" id="CHEBI:145989"/>
    </ligand>
</feature>
<dbReference type="PROSITE" id="PS00104">
    <property type="entry name" value="EPSP_SYNTHASE_1"/>
    <property type="match status" value="1"/>
</dbReference>
<feature type="binding site" evidence="7">
    <location>
        <position position="44"/>
    </location>
    <ligand>
        <name>3-phosphoshikimate</name>
        <dbReference type="ChEBI" id="CHEBI:145989"/>
    </ligand>
</feature>